<feature type="domain" description="Right handed beta helix" evidence="1">
    <location>
        <begin position="328"/>
        <end position="413"/>
    </location>
</feature>
<sequence length="699" mass="78946">MLYAVLLFLHVLCCGGFVLDGLSGPANLYVSTHGRDHNNGHDIHHPVRTLSQALSQLKLSTYSNRDVTINLMQGYHDLDATVHITHRSPHTITIQAHKDEEVHVTGGKRIPSNMFHKVTDTAILHRLPPESRHKVYQMNLSDVGITDLGHLTSYGFYHNREAPLEVFYNGAPLRLARWPNEGFINIRQVLSGTHGRRFSYDSERPKRWSSENDLWAYGYWFWSWADMGVKIHSLDVTNHLVELERDTWYGLKEGHYNNQSNEGIKFSQQGGYFRFLNVLGEIDEPGEYYIDRSSGVLYLWPPTSSGHLSSHDVIYTSIINDCFSLDGTSTNVVFRGFTLEACRRFGIKGNNAHNVTVEQMEIKNTGSYNVFFSGDSRDVTISRCNLHDGDGGVSLDGGDRVTLTPSGNLVTDNLIWRFSRETGVGANALSLRGVAARVQYNDMHTGQYTAIRWSGNDHVMEYNNIHHTCQNSSDCGGIHSGRDWTARGNIIRKNHIHHTLRRVPGADVRGIMLDDQYSSVTIEENVFYDVRGGRGHPNEVHTNIGGGRDNIIRDNVFYNATLNAMQVDHRGTAHSVDTTLYDKLRKVPFKTGIWASKYPKLAVIESNSPSEPRGNQIYNNVFYGAKTSSIRGLEQNVDWFNVSNNAYSDLTSDFYDVTVRDFRPQCQLAQFAHRVHFPTPIQLNQVGPRFAVGPKYNGI</sequence>
<dbReference type="SUPFAM" id="SSF51126">
    <property type="entry name" value="Pectin lyase-like"/>
    <property type="match status" value="1"/>
</dbReference>
<dbReference type="InterPro" id="IPR006626">
    <property type="entry name" value="PbH1"/>
</dbReference>
<protein>
    <recommendedName>
        <fullName evidence="1">Right handed beta helix domain-containing protein</fullName>
    </recommendedName>
</protein>
<dbReference type="Gene3D" id="2.160.20.10">
    <property type="entry name" value="Single-stranded right-handed beta-helix, Pectin lyase-like"/>
    <property type="match status" value="2"/>
</dbReference>
<dbReference type="EMBL" id="JH818491">
    <property type="protein sequence ID" value="EKC19509.1"/>
    <property type="molecule type" value="Genomic_DNA"/>
</dbReference>
<dbReference type="PANTHER" id="PTHR36453:SF1">
    <property type="entry name" value="RIGHT HANDED BETA HELIX DOMAIN-CONTAINING PROTEIN"/>
    <property type="match status" value="1"/>
</dbReference>
<evidence type="ECO:0000313" key="2">
    <source>
        <dbReference type="EMBL" id="EKC19509.1"/>
    </source>
</evidence>
<dbReference type="SMART" id="SM00710">
    <property type="entry name" value="PbH1"/>
    <property type="match status" value="8"/>
</dbReference>
<gene>
    <name evidence="2" type="ORF">CGI_10008325</name>
</gene>
<proteinExistence type="predicted"/>
<dbReference type="AlphaFoldDB" id="K1PL17"/>
<dbReference type="Pfam" id="PF13229">
    <property type="entry name" value="Beta_helix"/>
    <property type="match status" value="1"/>
</dbReference>
<name>K1PL17_MAGGI</name>
<evidence type="ECO:0000259" key="1">
    <source>
        <dbReference type="Pfam" id="PF13229"/>
    </source>
</evidence>
<dbReference type="PANTHER" id="PTHR36453">
    <property type="entry name" value="SECRETED PROTEIN-RELATED"/>
    <property type="match status" value="1"/>
</dbReference>
<dbReference type="InParanoid" id="K1PL17"/>
<dbReference type="InterPro" id="IPR011050">
    <property type="entry name" value="Pectin_lyase_fold/virulence"/>
</dbReference>
<accession>K1PL17</accession>
<dbReference type="HOGENOM" id="CLU_013461_0_0_1"/>
<reference evidence="2" key="1">
    <citation type="journal article" date="2012" name="Nature">
        <title>The oyster genome reveals stress adaptation and complexity of shell formation.</title>
        <authorList>
            <person name="Zhang G."/>
            <person name="Fang X."/>
            <person name="Guo X."/>
            <person name="Li L."/>
            <person name="Luo R."/>
            <person name="Xu F."/>
            <person name="Yang P."/>
            <person name="Zhang L."/>
            <person name="Wang X."/>
            <person name="Qi H."/>
            <person name="Xiong Z."/>
            <person name="Que H."/>
            <person name="Xie Y."/>
            <person name="Holland P.W."/>
            <person name="Paps J."/>
            <person name="Zhu Y."/>
            <person name="Wu F."/>
            <person name="Chen Y."/>
            <person name="Wang J."/>
            <person name="Peng C."/>
            <person name="Meng J."/>
            <person name="Yang L."/>
            <person name="Liu J."/>
            <person name="Wen B."/>
            <person name="Zhang N."/>
            <person name="Huang Z."/>
            <person name="Zhu Q."/>
            <person name="Feng Y."/>
            <person name="Mount A."/>
            <person name="Hedgecock D."/>
            <person name="Xu Z."/>
            <person name="Liu Y."/>
            <person name="Domazet-Loso T."/>
            <person name="Du Y."/>
            <person name="Sun X."/>
            <person name="Zhang S."/>
            <person name="Liu B."/>
            <person name="Cheng P."/>
            <person name="Jiang X."/>
            <person name="Li J."/>
            <person name="Fan D."/>
            <person name="Wang W."/>
            <person name="Fu W."/>
            <person name="Wang T."/>
            <person name="Wang B."/>
            <person name="Zhang J."/>
            <person name="Peng Z."/>
            <person name="Li Y."/>
            <person name="Li N."/>
            <person name="Wang J."/>
            <person name="Chen M."/>
            <person name="He Y."/>
            <person name="Tan F."/>
            <person name="Song X."/>
            <person name="Zheng Q."/>
            <person name="Huang R."/>
            <person name="Yang H."/>
            <person name="Du X."/>
            <person name="Chen L."/>
            <person name="Yang M."/>
            <person name="Gaffney P.M."/>
            <person name="Wang S."/>
            <person name="Luo L."/>
            <person name="She Z."/>
            <person name="Ming Y."/>
            <person name="Huang W."/>
            <person name="Zhang S."/>
            <person name="Huang B."/>
            <person name="Zhang Y."/>
            <person name="Qu T."/>
            <person name="Ni P."/>
            <person name="Miao G."/>
            <person name="Wang J."/>
            <person name="Wang Q."/>
            <person name="Steinberg C.E."/>
            <person name="Wang H."/>
            <person name="Li N."/>
            <person name="Qian L."/>
            <person name="Zhang G."/>
            <person name="Li Y."/>
            <person name="Yang H."/>
            <person name="Liu X."/>
            <person name="Wang J."/>
            <person name="Yin Y."/>
            <person name="Wang J."/>
        </authorList>
    </citation>
    <scope>NUCLEOTIDE SEQUENCE [LARGE SCALE GENOMIC DNA]</scope>
    <source>
        <strain evidence="2">05x7-T-G4-1.051#20</strain>
    </source>
</reference>
<dbReference type="InterPro" id="IPR039448">
    <property type="entry name" value="Beta_helix"/>
</dbReference>
<dbReference type="InterPro" id="IPR012334">
    <property type="entry name" value="Pectin_lyas_fold"/>
</dbReference>
<organism evidence="2">
    <name type="scientific">Magallana gigas</name>
    <name type="common">Pacific oyster</name>
    <name type="synonym">Crassostrea gigas</name>
    <dbReference type="NCBI Taxonomy" id="29159"/>
    <lineage>
        <taxon>Eukaryota</taxon>
        <taxon>Metazoa</taxon>
        <taxon>Spiralia</taxon>
        <taxon>Lophotrochozoa</taxon>
        <taxon>Mollusca</taxon>
        <taxon>Bivalvia</taxon>
        <taxon>Autobranchia</taxon>
        <taxon>Pteriomorphia</taxon>
        <taxon>Ostreida</taxon>
        <taxon>Ostreoidea</taxon>
        <taxon>Ostreidae</taxon>
        <taxon>Magallana</taxon>
    </lineage>
</organism>